<evidence type="ECO:0000313" key="2">
    <source>
        <dbReference type="EMBL" id="ATE53518.1"/>
    </source>
</evidence>
<sequence length="411" mass="45486">MTHSIPHPTGVVPPLARLVMKSGSLENLLPARVADWDGLAGVLRDAFPPEPGVDHISLHTSYHAHGMVGETISSGYDLSLNQPVSALLRDVMVANGQWDYLAAQPWYVDGTHVVAIDVNYYPHRQGQNARPSFHKDTAGSNAFVTLLFDNTRKIPATEWFVDVGKPGLQRRRAQQDLLPRAFLADLDRARAHLRATLDANEPVSGGLTEGTRSYVSWVDDLVWHATPSALRRHEITAEHARRIYGPLADELREHGELPAYYEDSVLGEWISVVELLGSVAECGNTELRRFLGRALGPQDVDLVLARQAWDELYTGEQGGRRYQADVEERGKTPWRLTGRAAIAGAYDPNAPGSSTTTETPAGLSSRPRRNSDTNTLLDVLLHQYGTRSFLRSWVRVVPVHSDEVRALGEHL</sequence>
<protein>
    <submittedName>
        <fullName evidence="2">Uncharacterized protein</fullName>
    </submittedName>
</protein>
<evidence type="ECO:0000256" key="1">
    <source>
        <dbReference type="SAM" id="MobiDB-lite"/>
    </source>
</evidence>
<feature type="region of interest" description="Disordered" evidence="1">
    <location>
        <begin position="344"/>
        <end position="370"/>
    </location>
</feature>
<reference evidence="2" key="1">
    <citation type="submission" date="2017-09" db="EMBL/GenBank/DDBJ databases">
        <title>Complete Genome Sequence of ansamitocin-producing Bacterium Actinosynnema pretiosum X47.</title>
        <authorList>
            <person name="Cao G."/>
            <person name="Zong G."/>
            <person name="Zhong C."/>
            <person name="Fu J."/>
        </authorList>
    </citation>
    <scope>NUCLEOTIDE SEQUENCE [LARGE SCALE GENOMIC DNA]</scope>
    <source>
        <strain evidence="2">X47</strain>
    </source>
</reference>
<evidence type="ECO:0000313" key="3">
    <source>
        <dbReference type="Proteomes" id="UP000218505"/>
    </source>
</evidence>
<keyword evidence="3" id="KW-1185">Reference proteome</keyword>
<dbReference type="RefSeq" id="WP_096492459.1">
    <property type="nucleotide sequence ID" value="NZ_CP023445.1"/>
</dbReference>
<dbReference type="AlphaFoldDB" id="A0A290Z3D5"/>
<proteinExistence type="predicted"/>
<dbReference type="KEGG" id="apre:CNX65_09620"/>
<organism evidence="2 3">
    <name type="scientific">Actinosynnema pretiosum</name>
    <dbReference type="NCBI Taxonomy" id="42197"/>
    <lineage>
        <taxon>Bacteria</taxon>
        <taxon>Bacillati</taxon>
        <taxon>Actinomycetota</taxon>
        <taxon>Actinomycetes</taxon>
        <taxon>Pseudonocardiales</taxon>
        <taxon>Pseudonocardiaceae</taxon>
        <taxon>Actinosynnema</taxon>
    </lineage>
</organism>
<dbReference type="EMBL" id="CP023445">
    <property type="protein sequence ID" value="ATE53518.1"/>
    <property type="molecule type" value="Genomic_DNA"/>
</dbReference>
<accession>A0A290Z3D5</accession>
<dbReference type="Proteomes" id="UP000218505">
    <property type="component" value="Chromosome"/>
</dbReference>
<gene>
    <name evidence="2" type="ORF">CNX65_09620</name>
</gene>
<name>A0A290Z3D5_9PSEU</name>